<keyword evidence="4" id="KW-1185">Reference proteome</keyword>
<proteinExistence type="predicted"/>
<feature type="transmembrane region" description="Helical" evidence="2">
    <location>
        <begin position="108"/>
        <end position="125"/>
    </location>
</feature>
<reference evidence="3 4" key="1">
    <citation type="submission" date="2023-02" db="EMBL/GenBank/DDBJ databases">
        <title>LHISI_Scaffold_Assembly.</title>
        <authorList>
            <person name="Stuart O.P."/>
            <person name="Cleave R."/>
            <person name="Magrath M.J.L."/>
            <person name="Mikheyev A.S."/>
        </authorList>
    </citation>
    <scope>NUCLEOTIDE SEQUENCE [LARGE SCALE GENOMIC DNA]</scope>
    <source>
        <strain evidence="3">Daus_M_001</strain>
        <tissue evidence="3">Leg muscle</tissue>
    </source>
</reference>
<evidence type="ECO:0000256" key="1">
    <source>
        <dbReference type="SAM" id="MobiDB-lite"/>
    </source>
</evidence>
<organism evidence="3 4">
    <name type="scientific">Dryococelus australis</name>
    <dbReference type="NCBI Taxonomy" id="614101"/>
    <lineage>
        <taxon>Eukaryota</taxon>
        <taxon>Metazoa</taxon>
        <taxon>Ecdysozoa</taxon>
        <taxon>Arthropoda</taxon>
        <taxon>Hexapoda</taxon>
        <taxon>Insecta</taxon>
        <taxon>Pterygota</taxon>
        <taxon>Neoptera</taxon>
        <taxon>Polyneoptera</taxon>
        <taxon>Phasmatodea</taxon>
        <taxon>Verophasmatodea</taxon>
        <taxon>Anareolatae</taxon>
        <taxon>Phasmatidae</taxon>
        <taxon>Eurycanthinae</taxon>
        <taxon>Dryococelus</taxon>
    </lineage>
</organism>
<comment type="caution">
    <text evidence="3">The sequence shown here is derived from an EMBL/GenBank/DDBJ whole genome shotgun (WGS) entry which is preliminary data.</text>
</comment>
<dbReference type="Proteomes" id="UP001159363">
    <property type="component" value="Chromosome 1"/>
</dbReference>
<evidence type="ECO:0000313" key="4">
    <source>
        <dbReference type="Proteomes" id="UP001159363"/>
    </source>
</evidence>
<evidence type="ECO:0000313" key="3">
    <source>
        <dbReference type="EMBL" id="KAJ8896121.1"/>
    </source>
</evidence>
<feature type="region of interest" description="Disordered" evidence="1">
    <location>
        <begin position="363"/>
        <end position="408"/>
    </location>
</feature>
<keyword evidence="2" id="KW-0472">Membrane</keyword>
<keyword evidence="2" id="KW-0812">Transmembrane</keyword>
<keyword evidence="2" id="KW-1133">Transmembrane helix</keyword>
<sequence>MSGGLKAFPVNACRNFMLRVTFAANTSMEKSRRTKLQHIQTPKSRFLAVAGSIHSQSHCHGRTESTGDKFSCEEAFYNDTRTDTDKVRIHARKLGISQLLRVANRNRVFGLLIFVFVAIVIYTATSSASICRVARLYVSAYCIKVKIHPESSACSACDSESVFLRRFPCIAERAYSFDAESPDICLGALSSISAARAAKVVQLPTVGIPLPALGETVQQHEYSDTSQRAPSLCYRIILHSYFDLMILQTEPFVEQNGLCVQQDGSFVKQVDLLCSNMGLCGAKWVTCGARWLFCGVKWVILEQYGSFVEQNGSHVEHEFKLREDIVRKKLMKIESVCVGCTLADHSCEVDKLQHKWSVALNTDDDHATPTKKSKIYVENETGGDDDHEDSIDDEYDHSDEAVSDEKDDDSLDVLTHFTNEFPSTRGHMHGVYVKVKGQGEHITWLTIWIPADLARDTGPTHNILSVMRILADERIPLLEYTQHDEKHCTPVQSLALSGDGGLDALGSVAFNAPSPWLQTWKKISTLTGVLNGKLCTWFSGLQIAISNSHCVRTMMNHYQVPSQQKGQELRLTTTPFVIIGSYPLREAPDFLLEEEREGVTSPCGALFLPMGYYYETTWLKPERGEARRSASATTIKMKTCKSVMICKTVESRLRADFGYLRYGVVLPNRVMRDSCTRQTDNIALYYRAIKYRAVRLRFFSRDNIHARSSSGITALGRCHYCTEQPHHFLQRQWTLLSRLVGCALFSHLDITICPQRITLKAVHGELSTFEINLRKKSLLLPAYMSMGAMSVMHPVKLVTMDGK</sequence>
<feature type="compositionally biased region" description="Acidic residues" evidence="1">
    <location>
        <begin position="381"/>
        <end position="397"/>
    </location>
</feature>
<gene>
    <name evidence="3" type="ORF">PR048_001463</name>
</gene>
<dbReference type="EMBL" id="JARBHB010000001">
    <property type="protein sequence ID" value="KAJ8896121.1"/>
    <property type="molecule type" value="Genomic_DNA"/>
</dbReference>
<name>A0ABQ9IIF5_9NEOP</name>
<evidence type="ECO:0000256" key="2">
    <source>
        <dbReference type="SAM" id="Phobius"/>
    </source>
</evidence>
<accession>A0ABQ9IIF5</accession>
<protein>
    <submittedName>
        <fullName evidence="3">Uncharacterized protein</fullName>
    </submittedName>
</protein>